<dbReference type="PROSITE" id="PS51257">
    <property type="entry name" value="PROKAR_LIPOPROTEIN"/>
    <property type="match status" value="1"/>
</dbReference>
<name>A0A9D4TNX7_CHLVU</name>
<dbReference type="OrthoDB" id="426136at2759"/>
<keyword evidence="3" id="KW-1185">Reference proteome</keyword>
<sequence length="292" mass="31612">MSARALATNPTTAACRLAVQPRRLHRLPAPSAQCKHRAIPDAAFAGSRRVQAAATSNRQPPSRADSLQDPAKLVGSKNMSVKVLDRGGEVSLEKYMLLPTDQYNELDPQMIKSLGGSTFLLKVPRLTLFNVWVEPAVTMSVRVADDQRSVVFESGDCRLNGSDLLNQLGLDKRFVLSFHTVLTWQPGAAATSPAAASNNGSTANQGTIFAKAEVSVLTEVIGPFKAIPRGMLVGTGNAVMAPLMNTLLPIFMNKLADDYGRWSTDPTYRARRAAASATSQQQQQQQLQPQRK</sequence>
<dbReference type="EMBL" id="SIDB01000007">
    <property type="protein sequence ID" value="KAI3430696.1"/>
    <property type="molecule type" value="Genomic_DNA"/>
</dbReference>
<organism evidence="2 3">
    <name type="scientific">Chlorella vulgaris</name>
    <name type="common">Green alga</name>
    <dbReference type="NCBI Taxonomy" id="3077"/>
    <lineage>
        <taxon>Eukaryota</taxon>
        <taxon>Viridiplantae</taxon>
        <taxon>Chlorophyta</taxon>
        <taxon>core chlorophytes</taxon>
        <taxon>Trebouxiophyceae</taxon>
        <taxon>Chlorellales</taxon>
        <taxon>Chlorellaceae</taxon>
        <taxon>Chlorella clade</taxon>
        <taxon>Chlorella</taxon>
    </lineage>
</organism>
<dbReference type="PANTHER" id="PTHR34131">
    <property type="entry name" value="(RAP ANNOTATION RELEASE2) GALACTOSE-BINDING LIKE DOMAIN CONTAINING PROTEIN"/>
    <property type="match status" value="1"/>
</dbReference>
<feature type="region of interest" description="Disordered" evidence="1">
    <location>
        <begin position="49"/>
        <end position="70"/>
    </location>
</feature>
<evidence type="ECO:0000313" key="3">
    <source>
        <dbReference type="Proteomes" id="UP001055712"/>
    </source>
</evidence>
<gene>
    <name evidence="2" type="ORF">D9Q98_005285</name>
</gene>
<dbReference type="Pfam" id="PF09366">
    <property type="entry name" value="DUF1997"/>
    <property type="match status" value="1"/>
</dbReference>
<protein>
    <submittedName>
        <fullName evidence="2">Uncharacterized protein</fullName>
    </submittedName>
</protein>
<feature type="region of interest" description="Disordered" evidence="1">
    <location>
        <begin position="270"/>
        <end position="292"/>
    </location>
</feature>
<dbReference type="Proteomes" id="UP001055712">
    <property type="component" value="Unassembled WGS sequence"/>
</dbReference>
<dbReference type="PANTHER" id="PTHR34131:SF3">
    <property type="entry name" value="(RAP ANNOTATION RELEASE2) GALACTOSE-BINDING LIKE DOMAIN CONTAINING PROTEIN"/>
    <property type="match status" value="1"/>
</dbReference>
<dbReference type="AlphaFoldDB" id="A0A9D4TNX7"/>
<accession>A0A9D4TNX7</accession>
<evidence type="ECO:0000313" key="2">
    <source>
        <dbReference type="EMBL" id="KAI3430696.1"/>
    </source>
</evidence>
<reference evidence="2" key="2">
    <citation type="submission" date="2020-11" db="EMBL/GenBank/DDBJ databases">
        <authorList>
            <person name="Cecchin M."/>
            <person name="Marcolungo L."/>
            <person name="Rossato M."/>
            <person name="Girolomoni L."/>
            <person name="Cosentino E."/>
            <person name="Cuine S."/>
            <person name="Li-Beisson Y."/>
            <person name="Delledonne M."/>
            <person name="Ballottari M."/>
        </authorList>
    </citation>
    <scope>NUCLEOTIDE SEQUENCE</scope>
    <source>
        <strain evidence="2">211/11P</strain>
        <tissue evidence="2">Whole cell</tissue>
    </source>
</reference>
<reference evidence="2" key="1">
    <citation type="journal article" date="2019" name="Plant J.">
        <title>Chlorella vulgaris genome assembly and annotation reveals the molecular basis for metabolic acclimation to high light conditions.</title>
        <authorList>
            <person name="Cecchin M."/>
            <person name="Marcolungo L."/>
            <person name="Rossato M."/>
            <person name="Girolomoni L."/>
            <person name="Cosentino E."/>
            <person name="Cuine S."/>
            <person name="Li-Beisson Y."/>
            <person name="Delledonne M."/>
            <person name="Ballottari M."/>
        </authorList>
    </citation>
    <scope>NUCLEOTIDE SEQUENCE</scope>
    <source>
        <strain evidence="2">211/11P</strain>
    </source>
</reference>
<feature type="compositionally biased region" description="Low complexity" evidence="1">
    <location>
        <begin position="273"/>
        <end position="292"/>
    </location>
</feature>
<evidence type="ECO:0000256" key="1">
    <source>
        <dbReference type="SAM" id="MobiDB-lite"/>
    </source>
</evidence>
<comment type="caution">
    <text evidence="2">The sequence shown here is derived from an EMBL/GenBank/DDBJ whole genome shotgun (WGS) entry which is preliminary data.</text>
</comment>
<proteinExistence type="predicted"/>
<dbReference type="InterPro" id="IPR018971">
    <property type="entry name" value="DUF1997"/>
</dbReference>